<protein>
    <submittedName>
        <fullName evidence="2">DUF2987 domain-containing protein</fullName>
    </submittedName>
</protein>
<evidence type="ECO:0000313" key="3">
    <source>
        <dbReference type="Proteomes" id="UP000663281"/>
    </source>
</evidence>
<keyword evidence="1" id="KW-0732">Signal</keyword>
<name>A0A974XQR2_9GAMM</name>
<gene>
    <name evidence="2" type="ORF">JYB88_08655</name>
</gene>
<organism evidence="2 3">
    <name type="scientific">Shewanella cyperi</name>
    <dbReference type="NCBI Taxonomy" id="2814292"/>
    <lineage>
        <taxon>Bacteria</taxon>
        <taxon>Pseudomonadati</taxon>
        <taxon>Pseudomonadota</taxon>
        <taxon>Gammaproteobacteria</taxon>
        <taxon>Alteromonadales</taxon>
        <taxon>Shewanellaceae</taxon>
        <taxon>Shewanella</taxon>
    </lineage>
</organism>
<dbReference type="AlphaFoldDB" id="A0A974XQR2"/>
<keyword evidence="3" id="KW-1185">Reference proteome</keyword>
<dbReference type="RefSeq" id="WP_207326140.1">
    <property type="nucleotide sequence ID" value="NZ_CP071504.1"/>
</dbReference>
<evidence type="ECO:0000256" key="1">
    <source>
        <dbReference type="SAM" id="SignalP"/>
    </source>
</evidence>
<dbReference type="InterPro" id="IPR021370">
    <property type="entry name" value="DUF2987"/>
</dbReference>
<dbReference type="Proteomes" id="UP000663281">
    <property type="component" value="Chromosome"/>
</dbReference>
<dbReference type="KEGG" id="scyp:JYB88_08655"/>
<feature type="chain" id="PRO_5038115528" evidence="1">
    <location>
        <begin position="18"/>
        <end position="205"/>
    </location>
</feature>
<accession>A0A974XQR2</accession>
<reference evidence="2 3" key="1">
    <citation type="submission" date="2021-03" db="EMBL/GenBank/DDBJ databases">
        <title>Novel species identification of genus Shewanella.</title>
        <authorList>
            <person name="Liu G."/>
            <person name="Zhang Q."/>
        </authorList>
    </citation>
    <scope>NUCLEOTIDE SEQUENCE [LARGE SCALE GENOMIC DNA]</scope>
    <source>
        <strain evidence="2 3">FJAT-53726</strain>
    </source>
</reference>
<sequence length="205" mass="23036">MNKALLFSLLFTPVVMAETVSLEYKEFYERLKVVNKSGVQLIELAFSVAPADKCPLEGGQITSGSQSYPLTISRDQRLLLPFDEQLKLDRALIQLTISGEENRCGLAMQLRERQPLMNYSAGRLNQILTEMDKVLDNMQGFPLKYFRKPIDGLSFEFVDDGARVILDGVNKAAGSKFTLSKEELAQVKIVQFSQVPKVVSPWISQ</sequence>
<dbReference type="EMBL" id="CP071504">
    <property type="protein sequence ID" value="QSX31658.1"/>
    <property type="molecule type" value="Genomic_DNA"/>
</dbReference>
<dbReference type="Pfam" id="PF11205">
    <property type="entry name" value="DUF2987"/>
    <property type="match status" value="1"/>
</dbReference>
<feature type="signal peptide" evidence="1">
    <location>
        <begin position="1"/>
        <end position="17"/>
    </location>
</feature>
<evidence type="ECO:0000313" key="2">
    <source>
        <dbReference type="EMBL" id="QSX31658.1"/>
    </source>
</evidence>
<proteinExistence type="predicted"/>